<dbReference type="InterPro" id="IPR000718">
    <property type="entry name" value="Peptidase_M13"/>
</dbReference>
<reference evidence="2" key="2">
    <citation type="submission" date="2021-09" db="EMBL/GenBank/DDBJ databases">
        <authorList>
            <person name="Jia N."/>
            <person name="Wang J."/>
            <person name="Shi W."/>
            <person name="Du L."/>
            <person name="Sun Y."/>
            <person name="Zhan W."/>
            <person name="Jiang J."/>
            <person name="Wang Q."/>
            <person name="Zhang B."/>
            <person name="Ji P."/>
            <person name="Sakyi L.B."/>
            <person name="Cui X."/>
            <person name="Yuan T."/>
            <person name="Jiang B."/>
            <person name="Yang W."/>
            <person name="Lam T.T.-Y."/>
            <person name="Chang Q."/>
            <person name="Ding S."/>
            <person name="Wang X."/>
            <person name="Zhu J."/>
            <person name="Ruan X."/>
            <person name="Zhao L."/>
            <person name="Wei J."/>
            <person name="Que T."/>
            <person name="Du C."/>
            <person name="Cheng J."/>
            <person name="Dai P."/>
            <person name="Han X."/>
            <person name="Huang E."/>
            <person name="Gao Y."/>
            <person name="Liu J."/>
            <person name="Shao H."/>
            <person name="Ye R."/>
            <person name="Li L."/>
            <person name="Wei W."/>
            <person name="Wang X."/>
            <person name="Wang C."/>
            <person name="Huo Q."/>
            <person name="Li W."/>
            <person name="Guo W."/>
            <person name="Chen H."/>
            <person name="Chen S."/>
            <person name="Zhou L."/>
            <person name="Zhou L."/>
            <person name="Ni X."/>
            <person name="Tian J."/>
            <person name="Zhou Y."/>
            <person name="Sheng Y."/>
            <person name="Liu T."/>
            <person name="Pan Y."/>
            <person name="Xia L."/>
            <person name="Li J."/>
            <person name="Zhao F."/>
            <person name="Cao W."/>
        </authorList>
    </citation>
    <scope>NUCLEOTIDE SEQUENCE</scope>
    <source>
        <strain evidence="2">Rmic-2018</strain>
        <tissue evidence="2">Larvae</tissue>
    </source>
</reference>
<dbReference type="GO" id="GO:0004222">
    <property type="term" value="F:metalloendopeptidase activity"/>
    <property type="evidence" value="ECO:0007669"/>
    <property type="project" value="InterPro"/>
</dbReference>
<evidence type="ECO:0000313" key="2">
    <source>
        <dbReference type="EMBL" id="KAH8037611.1"/>
    </source>
</evidence>
<dbReference type="PANTHER" id="PTHR11733:SF241">
    <property type="entry name" value="GH26575P-RELATED"/>
    <property type="match status" value="1"/>
</dbReference>
<accession>A0A9J6ESY4</accession>
<name>A0A9J6ESY4_RHIMP</name>
<dbReference type="AlphaFoldDB" id="A0A9J6ESY4"/>
<dbReference type="EMBL" id="JABSTU010000002">
    <property type="protein sequence ID" value="KAH8037611.1"/>
    <property type="molecule type" value="Genomic_DNA"/>
</dbReference>
<dbReference type="Pfam" id="PF01431">
    <property type="entry name" value="Peptidase_M13"/>
    <property type="match status" value="1"/>
</dbReference>
<keyword evidence="3" id="KW-1185">Reference proteome</keyword>
<dbReference type="Gene3D" id="3.40.390.10">
    <property type="entry name" value="Collagenase (Catalytic Domain)"/>
    <property type="match status" value="1"/>
</dbReference>
<dbReference type="Proteomes" id="UP000821866">
    <property type="component" value="Chromosome 10"/>
</dbReference>
<dbReference type="InterPro" id="IPR018497">
    <property type="entry name" value="Peptidase_M13_C"/>
</dbReference>
<evidence type="ECO:0000313" key="3">
    <source>
        <dbReference type="Proteomes" id="UP000821866"/>
    </source>
</evidence>
<dbReference type="GO" id="GO:0005886">
    <property type="term" value="C:plasma membrane"/>
    <property type="evidence" value="ECO:0007669"/>
    <property type="project" value="TreeGrafter"/>
</dbReference>
<proteinExistence type="predicted"/>
<gene>
    <name evidence="2" type="ORF">HPB51_015045</name>
</gene>
<dbReference type="GO" id="GO:0016485">
    <property type="term" value="P:protein processing"/>
    <property type="evidence" value="ECO:0007669"/>
    <property type="project" value="TreeGrafter"/>
</dbReference>
<evidence type="ECO:0000259" key="1">
    <source>
        <dbReference type="Pfam" id="PF01431"/>
    </source>
</evidence>
<sequence>MDNVIGVPYKALDMLEGENAVSIETISNVTRFMAEFQDAAAFVFRDGAKLQDVVTSKAASAEGSTTPASRHVALFPESPAGSSEAEYLFRVLGDTRTDTATTTEQDQAASAPTFPKLWLRRLRAWHALPPLVQALLPAMVSVVNVDSLAAFFRPPYYDVRALPAYNFAALGQIIAQAMAHELIKRRHDDPAVGERWRRFWDGDDQVTGSSVYCLYAGYSENDTRRQSRLEESDLPKETRLDELLGSRIAYLAFQRARHSNASDGGYAQTLPGVRLSSKQLFLVMHCALSCVMGGGHSPAVVIPPDRRCMVMYKARKRFIDTPCGKASGERVPNECRYL</sequence>
<dbReference type="InterPro" id="IPR024079">
    <property type="entry name" value="MetalloPept_cat_dom_sf"/>
</dbReference>
<dbReference type="SUPFAM" id="SSF55486">
    <property type="entry name" value="Metalloproteases ('zincins'), catalytic domain"/>
    <property type="match status" value="1"/>
</dbReference>
<comment type="caution">
    <text evidence="2">The sequence shown here is derived from an EMBL/GenBank/DDBJ whole genome shotgun (WGS) entry which is preliminary data.</text>
</comment>
<dbReference type="PANTHER" id="PTHR11733">
    <property type="entry name" value="ZINC METALLOPROTEASE FAMILY M13 NEPRILYSIN-RELATED"/>
    <property type="match status" value="1"/>
</dbReference>
<reference evidence="2" key="1">
    <citation type="journal article" date="2020" name="Cell">
        <title>Large-Scale Comparative Analyses of Tick Genomes Elucidate Their Genetic Diversity and Vector Capacities.</title>
        <authorList>
            <consortium name="Tick Genome and Microbiome Consortium (TIGMIC)"/>
            <person name="Jia N."/>
            <person name="Wang J."/>
            <person name="Shi W."/>
            <person name="Du L."/>
            <person name="Sun Y."/>
            <person name="Zhan W."/>
            <person name="Jiang J.F."/>
            <person name="Wang Q."/>
            <person name="Zhang B."/>
            <person name="Ji P."/>
            <person name="Bell-Sakyi L."/>
            <person name="Cui X.M."/>
            <person name="Yuan T.T."/>
            <person name="Jiang B.G."/>
            <person name="Yang W.F."/>
            <person name="Lam T.T."/>
            <person name="Chang Q.C."/>
            <person name="Ding S.J."/>
            <person name="Wang X.J."/>
            <person name="Zhu J.G."/>
            <person name="Ruan X.D."/>
            <person name="Zhao L."/>
            <person name="Wei J.T."/>
            <person name="Ye R.Z."/>
            <person name="Que T.C."/>
            <person name="Du C.H."/>
            <person name="Zhou Y.H."/>
            <person name="Cheng J.X."/>
            <person name="Dai P.F."/>
            <person name="Guo W.B."/>
            <person name="Han X.H."/>
            <person name="Huang E.J."/>
            <person name="Li L.F."/>
            <person name="Wei W."/>
            <person name="Gao Y.C."/>
            <person name="Liu J.Z."/>
            <person name="Shao H.Z."/>
            <person name="Wang X."/>
            <person name="Wang C.C."/>
            <person name="Yang T.C."/>
            <person name="Huo Q.B."/>
            <person name="Li W."/>
            <person name="Chen H.Y."/>
            <person name="Chen S.E."/>
            <person name="Zhou L.G."/>
            <person name="Ni X.B."/>
            <person name="Tian J.H."/>
            <person name="Sheng Y."/>
            <person name="Liu T."/>
            <person name="Pan Y.S."/>
            <person name="Xia L.Y."/>
            <person name="Li J."/>
            <person name="Zhao F."/>
            <person name="Cao W.C."/>
        </authorList>
    </citation>
    <scope>NUCLEOTIDE SEQUENCE</scope>
    <source>
        <strain evidence="2">Rmic-2018</strain>
    </source>
</reference>
<feature type="domain" description="Peptidase M13 C-terminal" evidence="1">
    <location>
        <begin position="148"/>
        <end position="283"/>
    </location>
</feature>
<protein>
    <recommendedName>
        <fullName evidence="1">Peptidase M13 C-terminal domain-containing protein</fullName>
    </recommendedName>
</protein>
<organism evidence="2 3">
    <name type="scientific">Rhipicephalus microplus</name>
    <name type="common">Cattle tick</name>
    <name type="synonym">Boophilus microplus</name>
    <dbReference type="NCBI Taxonomy" id="6941"/>
    <lineage>
        <taxon>Eukaryota</taxon>
        <taxon>Metazoa</taxon>
        <taxon>Ecdysozoa</taxon>
        <taxon>Arthropoda</taxon>
        <taxon>Chelicerata</taxon>
        <taxon>Arachnida</taxon>
        <taxon>Acari</taxon>
        <taxon>Parasitiformes</taxon>
        <taxon>Ixodida</taxon>
        <taxon>Ixodoidea</taxon>
        <taxon>Ixodidae</taxon>
        <taxon>Rhipicephalinae</taxon>
        <taxon>Rhipicephalus</taxon>
        <taxon>Boophilus</taxon>
    </lineage>
</organism>
<dbReference type="PROSITE" id="PS51885">
    <property type="entry name" value="NEPRILYSIN"/>
    <property type="match status" value="1"/>
</dbReference>